<organism evidence="3 4">
    <name type="scientific">Enterovirga rhinocerotis</name>
    <dbReference type="NCBI Taxonomy" id="1339210"/>
    <lineage>
        <taxon>Bacteria</taxon>
        <taxon>Pseudomonadati</taxon>
        <taxon>Pseudomonadota</taxon>
        <taxon>Alphaproteobacteria</taxon>
        <taxon>Hyphomicrobiales</taxon>
        <taxon>Methylobacteriaceae</taxon>
        <taxon>Enterovirga</taxon>
    </lineage>
</organism>
<sequence>MTGIVDWTRGGRALAYQRCGGCGTIRYFRRDFCPACGSETSETLAASGNGTVYAVTTVSRAPSPEWKALAPYGIALVDAQEGFRFMAHAAEGLAIGDAVTTTFRDVGDAVIPLVQPAEPS</sequence>
<dbReference type="EMBL" id="SNZR01000018">
    <property type="protein sequence ID" value="TDR85166.1"/>
    <property type="molecule type" value="Genomic_DNA"/>
</dbReference>
<reference evidence="3 4" key="1">
    <citation type="submission" date="2019-03" db="EMBL/GenBank/DDBJ databases">
        <title>Genomic Encyclopedia of Type Strains, Phase IV (KMG-IV): sequencing the most valuable type-strain genomes for metagenomic binning, comparative biology and taxonomic classification.</title>
        <authorList>
            <person name="Goeker M."/>
        </authorList>
    </citation>
    <scope>NUCLEOTIDE SEQUENCE [LARGE SCALE GENOMIC DNA]</scope>
    <source>
        <strain evidence="3 4">DSM 25903</strain>
    </source>
</reference>
<dbReference type="InterPro" id="IPR022002">
    <property type="entry name" value="ChsH2_Znr"/>
</dbReference>
<gene>
    <name evidence="3" type="ORF">EV668_4710</name>
</gene>
<dbReference type="PANTHER" id="PTHR34075:SF5">
    <property type="entry name" value="BLR3430 PROTEIN"/>
    <property type="match status" value="1"/>
</dbReference>
<dbReference type="InterPro" id="IPR002878">
    <property type="entry name" value="ChsH2_C"/>
</dbReference>
<dbReference type="Proteomes" id="UP000295122">
    <property type="component" value="Unassembled WGS sequence"/>
</dbReference>
<accession>A0A4R7BMN8</accession>
<dbReference type="Pfam" id="PF01796">
    <property type="entry name" value="OB_ChsH2_C"/>
    <property type="match status" value="1"/>
</dbReference>
<dbReference type="RefSeq" id="WP_133774760.1">
    <property type="nucleotide sequence ID" value="NZ_SNZR01000018.1"/>
</dbReference>
<evidence type="ECO:0000259" key="2">
    <source>
        <dbReference type="Pfam" id="PF12172"/>
    </source>
</evidence>
<evidence type="ECO:0000259" key="1">
    <source>
        <dbReference type="Pfam" id="PF01796"/>
    </source>
</evidence>
<dbReference type="PANTHER" id="PTHR34075">
    <property type="entry name" value="BLR3430 PROTEIN"/>
    <property type="match status" value="1"/>
</dbReference>
<evidence type="ECO:0000313" key="3">
    <source>
        <dbReference type="EMBL" id="TDR85166.1"/>
    </source>
</evidence>
<protein>
    <submittedName>
        <fullName evidence="3">Putative OB-fold protein</fullName>
    </submittedName>
</protein>
<dbReference type="AlphaFoldDB" id="A0A4R7BMN8"/>
<feature type="domain" description="ChsH2 C-terminal OB-fold" evidence="1">
    <location>
        <begin position="45"/>
        <end position="104"/>
    </location>
</feature>
<dbReference type="InterPro" id="IPR012340">
    <property type="entry name" value="NA-bd_OB-fold"/>
</dbReference>
<name>A0A4R7BMN8_9HYPH</name>
<dbReference type="Pfam" id="PF12172">
    <property type="entry name" value="zf-ChsH2"/>
    <property type="match status" value="1"/>
</dbReference>
<keyword evidence="4" id="KW-1185">Reference proteome</keyword>
<feature type="domain" description="ChsH2 rubredoxin-like zinc ribbon" evidence="2">
    <location>
        <begin position="14"/>
        <end position="40"/>
    </location>
</feature>
<dbReference type="SUPFAM" id="SSF50249">
    <property type="entry name" value="Nucleic acid-binding proteins"/>
    <property type="match status" value="1"/>
</dbReference>
<proteinExistence type="predicted"/>
<dbReference type="OrthoDB" id="7871482at2"/>
<comment type="caution">
    <text evidence="3">The sequence shown here is derived from an EMBL/GenBank/DDBJ whole genome shotgun (WGS) entry which is preliminary data.</text>
</comment>
<evidence type="ECO:0000313" key="4">
    <source>
        <dbReference type="Proteomes" id="UP000295122"/>
    </source>
</evidence>
<dbReference type="InterPro" id="IPR052513">
    <property type="entry name" value="Thioester_dehydratase-like"/>
</dbReference>